<accession>A0A9D2PDF3</accession>
<dbReference type="PROSITE" id="PS51186">
    <property type="entry name" value="GNAT"/>
    <property type="match status" value="1"/>
</dbReference>
<evidence type="ECO:0000313" key="2">
    <source>
        <dbReference type="EMBL" id="HJC47573.1"/>
    </source>
</evidence>
<name>A0A9D2PDF3_9FIRM</name>
<keyword evidence="2" id="KW-0808">Transferase</keyword>
<comment type="caution">
    <text evidence="2">The sequence shown here is derived from an EMBL/GenBank/DDBJ whole genome shotgun (WGS) entry which is preliminary data.</text>
</comment>
<protein>
    <submittedName>
        <fullName evidence="2">GNAT family N-acetyltransferase</fullName>
        <ecNumber evidence="2">2.3.1.-</ecNumber>
    </submittedName>
</protein>
<dbReference type="EC" id="2.3.1.-" evidence="2"/>
<dbReference type="Proteomes" id="UP000823883">
    <property type="component" value="Unassembled WGS sequence"/>
</dbReference>
<proteinExistence type="predicted"/>
<dbReference type="GO" id="GO:0016747">
    <property type="term" value="F:acyltransferase activity, transferring groups other than amino-acyl groups"/>
    <property type="evidence" value="ECO:0007669"/>
    <property type="project" value="InterPro"/>
</dbReference>
<evidence type="ECO:0000313" key="3">
    <source>
        <dbReference type="Proteomes" id="UP000823883"/>
    </source>
</evidence>
<evidence type="ECO:0000259" key="1">
    <source>
        <dbReference type="PROSITE" id="PS51186"/>
    </source>
</evidence>
<keyword evidence="2" id="KW-0012">Acyltransferase</keyword>
<reference evidence="2" key="1">
    <citation type="journal article" date="2021" name="PeerJ">
        <title>Extensive microbial diversity within the chicken gut microbiome revealed by metagenomics and culture.</title>
        <authorList>
            <person name="Gilroy R."/>
            <person name="Ravi A."/>
            <person name="Getino M."/>
            <person name="Pursley I."/>
            <person name="Horton D.L."/>
            <person name="Alikhan N.F."/>
            <person name="Baker D."/>
            <person name="Gharbi K."/>
            <person name="Hall N."/>
            <person name="Watson M."/>
            <person name="Adriaenssens E.M."/>
            <person name="Foster-Nyarko E."/>
            <person name="Jarju S."/>
            <person name="Secka A."/>
            <person name="Antonio M."/>
            <person name="Oren A."/>
            <person name="Chaudhuri R.R."/>
            <person name="La Ragione R."/>
            <person name="Hildebrand F."/>
            <person name="Pallen M.J."/>
        </authorList>
    </citation>
    <scope>NUCLEOTIDE SEQUENCE</scope>
    <source>
        <strain evidence="2">CHK183-5548</strain>
    </source>
</reference>
<dbReference type="EMBL" id="DWWL01000040">
    <property type="protein sequence ID" value="HJC47573.1"/>
    <property type="molecule type" value="Genomic_DNA"/>
</dbReference>
<dbReference type="InterPro" id="IPR016181">
    <property type="entry name" value="Acyl_CoA_acyltransferase"/>
</dbReference>
<dbReference type="Gene3D" id="3.40.630.30">
    <property type="match status" value="1"/>
</dbReference>
<dbReference type="AlphaFoldDB" id="A0A9D2PDF3"/>
<feature type="domain" description="N-acetyltransferase" evidence="1">
    <location>
        <begin position="4"/>
        <end position="172"/>
    </location>
</feature>
<reference evidence="2" key="2">
    <citation type="submission" date="2021-04" db="EMBL/GenBank/DDBJ databases">
        <authorList>
            <person name="Gilroy R."/>
        </authorList>
    </citation>
    <scope>NUCLEOTIDE SEQUENCE</scope>
    <source>
        <strain evidence="2">CHK183-5548</strain>
    </source>
</reference>
<gene>
    <name evidence="2" type="ORF">IAA04_05935</name>
</gene>
<sequence length="180" mass="20129">MGSYVLKQAEMGQLSAAMDLINEGKQYLKEQGSDQWQTGYPDETDIREDILRGRGYFVTEEERLLAYLCVDFEGESAYAQIKGRWLTGDSPYGVIHRLAIGKSSRGKGLSSAVFLLAEELCRSRGVGSIRVDTDEKNQIMRHILEKNGFVLCGTIWFAGGDKLAFEKILHKPAHVVHSDV</sequence>
<dbReference type="Pfam" id="PF00583">
    <property type="entry name" value="Acetyltransf_1"/>
    <property type="match status" value="1"/>
</dbReference>
<organism evidence="2 3">
    <name type="scientific">Candidatus Lachnoclostridium pullistercoris</name>
    <dbReference type="NCBI Taxonomy" id="2838632"/>
    <lineage>
        <taxon>Bacteria</taxon>
        <taxon>Bacillati</taxon>
        <taxon>Bacillota</taxon>
        <taxon>Clostridia</taxon>
        <taxon>Lachnospirales</taxon>
        <taxon>Lachnospiraceae</taxon>
    </lineage>
</organism>
<dbReference type="SUPFAM" id="SSF55729">
    <property type="entry name" value="Acyl-CoA N-acyltransferases (Nat)"/>
    <property type="match status" value="1"/>
</dbReference>
<dbReference type="InterPro" id="IPR000182">
    <property type="entry name" value="GNAT_dom"/>
</dbReference>